<sequence>MAPFSPVLFCDLEQNAREVFVSPFLWTSHHFDILGCRFEDVGIPTSSIELTQSKCNTEENIKIRKERELDTQKLAEKSQWRSKPRLSSLYPFGIGSGFFFAGIRAHRPYSTVFYRHGDPKNISVKAHLFW</sequence>
<protein>
    <submittedName>
        <fullName evidence="1">Uncharacterized protein</fullName>
    </submittedName>
</protein>
<dbReference type="GeneID" id="63732524"/>
<name>A0A1L9PTK6_ASPVE</name>
<evidence type="ECO:0000313" key="2">
    <source>
        <dbReference type="Proteomes" id="UP000184073"/>
    </source>
</evidence>
<dbReference type="STRING" id="1036611.A0A1L9PTK6"/>
<dbReference type="EMBL" id="KV878132">
    <property type="protein sequence ID" value="OJJ04765.1"/>
    <property type="molecule type" value="Genomic_DNA"/>
</dbReference>
<gene>
    <name evidence="1" type="ORF">ASPVEDRAFT_812838</name>
</gene>
<keyword evidence="2" id="KW-1185">Reference proteome</keyword>
<dbReference type="VEuPathDB" id="FungiDB:ASPVEDRAFT_812838"/>
<organism evidence="1 2">
    <name type="scientific">Aspergillus versicolor CBS 583.65</name>
    <dbReference type="NCBI Taxonomy" id="1036611"/>
    <lineage>
        <taxon>Eukaryota</taxon>
        <taxon>Fungi</taxon>
        <taxon>Dikarya</taxon>
        <taxon>Ascomycota</taxon>
        <taxon>Pezizomycotina</taxon>
        <taxon>Eurotiomycetes</taxon>
        <taxon>Eurotiomycetidae</taxon>
        <taxon>Eurotiales</taxon>
        <taxon>Aspergillaceae</taxon>
        <taxon>Aspergillus</taxon>
        <taxon>Aspergillus subgen. Nidulantes</taxon>
    </lineage>
</organism>
<dbReference type="OrthoDB" id="5343483at2759"/>
<reference evidence="2" key="1">
    <citation type="journal article" date="2017" name="Genome Biol.">
        <title>Comparative genomics reveals high biological diversity and specific adaptations in the industrially and medically important fungal genus Aspergillus.</title>
        <authorList>
            <person name="de Vries R.P."/>
            <person name="Riley R."/>
            <person name="Wiebenga A."/>
            <person name="Aguilar-Osorio G."/>
            <person name="Amillis S."/>
            <person name="Uchima C.A."/>
            <person name="Anderluh G."/>
            <person name="Asadollahi M."/>
            <person name="Askin M."/>
            <person name="Barry K."/>
            <person name="Battaglia E."/>
            <person name="Bayram O."/>
            <person name="Benocci T."/>
            <person name="Braus-Stromeyer S.A."/>
            <person name="Caldana C."/>
            <person name="Canovas D."/>
            <person name="Cerqueira G.C."/>
            <person name="Chen F."/>
            <person name="Chen W."/>
            <person name="Choi C."/>
            <person name="Clum A."/>
            <person name="Dos Santos R.A."/>
            <person name="Damasio A.R."/>
            <person name="Diallinas G."/>
            <person name="Emri T."/>
            <person name="Fekete E."/>
            <person name="Flipphi M."/>
            <person name="Freyberg S."/>
            <person name="Gallo A."/>
            <person name="Gournas C."/>
            <person name="Habgood R."/>
            <person name="Hainaut M."/>
            <person name="Harispe M.L."/>
            <person name="Henrissat B."/>
            <person name="Hilden K.S."/>
            <person name="Hope R."/>
            <person name="Hossain A."/>
            <person name="Karabika E."/>
            <person name="Karaffa L."/>
            <person name="Karanyi Z."/>
            <person name="Krasevec N."/>
            <person name="Kuo A."/>
            <person name="Kusch H."/>
            <person name="LaButti K."/>
            <person name="Lagendijk E.L."/>
            <person name="Lapidus A."/>
            <person name="Levasseur A."/>
            <person name="Lindquist E."/>
            <person name="Lipzen A."/>
            <person name="Logrieco A.F."/>
            <person name="MacCabe A."/>
            <person name="Maekelae M.R."/>
            <person name="Malavazi I."/>
            <person name="Melin P."/>
            <person name="Meyer V."/>
            <person name="Mielnichuk N."/>
            <person name="Miskei M."/>
            <person name="Molnar A.P."/>
            <person name="Mule G."/>
            <person name="Ngan C.Y."/>
            <person name="Orejas M."/>
            <person name="Orosz E."/>
            <person name="Ouedraogo J.P."/>
            <person name="Overkamp K.M."/>
            <person name="Park H.-S."/>
            <person name="Perrone G."/>
            <person name="Piumi F."/>
            <person name="Punt P.J."/>
            <person name="Ram A.F."/>
            <person name="Ramon A."/>
            <person name="Rauscher S."/>
            <person name="Record E."/>
            <person name="Riano-Pachon D.M."/>
            <person name="Robert V."/>
            <person name="Roehrig J."/>
            <person name="Ruller R."/>
            <person name="Salamov A."/>
            <person name="Salih N.S."/>
            <person name="Samson R.A."/>
            <person name="Sandor E."/>
            <person name="Sanguinetti M."/>
            <person name="Schuetze T."/>
            <person name="Sepcic K."/>
            <person name="Shelest E."/>
            <person name="Sherlock G."/>
            <person name="Sophianopoulou V."/>
            <person name="Squina F.M."/>
            <person name="Sun H."/>
            <person name="Susca A."/>
            <person name="Todd R.B."/>
            <person name="Tsang A."/>
            <person name="Unkles S.E."/>
            <person name="van de Wiele N."/>
            <person name="van Rossen-Uffink D."/>
            <person name="Oliveira J.V."/>
            <person name="Vesth T.C."/>
            <person name="Visser J."/>
            <person name="Yu J.-H."/>
            <person name="Zhou M."/>
            <person name="Andersen M.R."/>
            <person name="Archer D.B."/>
            <person name="Baker S.E."/>
            <person name="Benoit I."/>
            <person name="Brakhage A.A."/>
            <person name="Braus G.H."/>
            <person name="Fischer R."/>
            <person name="Frisvad J.C."/>
            <person name="Goldman G.H."/>
            <person name="Houbraken J."/>
            <person name="Oakley B."/>
            <person name="Pocsi I."/>
            <person name="Scazzocchio C."/>
            <person name="Seiboth B."/>
            <person name="vanKuyk P.A."/>
            <person name="Wortman J."/>
            <person name="Dyer P.S."/>
            <person name="Grigoriev I.V."/>
        </authorList>
    </citation>
    <scope>NUCLEOTIDE SEQUENCE [LARGE SCALE GENOMIC DNA]</scope>
    <source>
        <strain evidence="2">CBS 583.65</strain>
    </source>
</reference>
<dbReference type="Proteomes" id="UP000184073">
    <property type="component" value="Unassembled WGS sequence"/>
</dbReference>
<evidence type="ECO:0000313" key="1">
    <source>
        <dbReference type="EMBL" id="OJJ04765.1"/>
    </source>
</evidence>
<dbReference type="AlphaFoldDB" id="A0A1L9PTK6"/>
<accession>A0A1L9PTK6</accession>
<proteinExistence type="predicted"/>
<dbReference type="RefSeq" id="XP_040670527.1">
    <property type="nucleotide sequence ID" value="XM_040817013.1"/>
</dbReference>